<dbReference type="InterPro" id="IPR015943">
    <property type="entry name" value="WD40/YVTN_repeat-like_dom_sf"/>
</dbReference>
<dbReference type="Gene3D" id="1.20.1280.50">
    <property type="match status" value="1"/>
</dbReference>
<feature type="region of interest" description="Disordered" evidence="1">
    <location>
        <begin position="487"/>
        <end position="507"/>
    </location>
</feature>
<proteinExistence type="predicted"/>
<accession>A0A2V1A5Z6</accession>
<feature type="region of interest" description="Disordered" evidence="1">
    <location>
        <begin position="555"/>
        <end position="610"/>
    </location>
</feature>
<dbReference type="InterPro" id="IPR003903">
    <property type="entry name" value="UIM_dom"/>
</dbReference>
<dbReference type="GeneID" id="37001583"/>
<reference evidence="3 4" key="1">
    <citation type="submission" date="2017-12" db="EMBL/GenBank/DDBJ databases">
        <title>Genome Sequence of the Amphotericin B-resistant Candida duobushaemulonii strain, B09383.</title>
        <authorList>
            <person name="Chow N.A."/>
            <person name="Gade L."/>
            <person name="Batra D."/>
            <person name="Rowe L.A."/>
            <person name="Loparev V.N."/>
            <person name="Litvintseva A.P."/>
        </authorList>
    </citation>
    <scope>NUCLEOTIDE SEQUENCE [LARGE SCALE GENOMIC DNA]</scope>
    <source>
        <strain evidence="3 4">B09383</strain>
    </source>
</reference>
<dbReference type="Proteomes" id="UP000244406">
    <property type="component" value="Unassembled WGS sequence"/>
</dbReference>
<evidence type="ECO:0000256" key="1">
    <source>
        <dbReference type="SAM" id="MobiDB-lite"/>
    </source>
</evidence>
<dbReference type="Gene3D" id="6.10.140.100">
    <property type="match status" value="1"/>
</dbReference>
<dbReference type="InterPro" id="IPR001810">
    <property type="entry name" value="F-box_dom"/>
</dbReference>
<dbReference type="InterPro" id="IPR036047">
    <property type="entry name" value="F-box-like_dom_sf"/>
</dbReference>
<dbReference type="SMART" id="SM00256">
    <property type="entry name" value="FBOX"/>
    <property type="match status" value="1"/>
</dbReference>
<dbReference type="EMBL" id="PKFP01000001">
    <property type="protein sequence ID" value="PVH13478.1"/>
    <property type="molecule type" value="Genomic_DNA"/>
</dbReference>
<evidence type="ECO:0000259" key="2">
    <source>
        <dbReference type="PROSITE" id="PS50181"/>
    </source>
</evidence>
<dbReference type="RefSeq" id="XP_025334418.1">
    <property type="nucleotide sequence ID" value="XM_025480118.1"/>
</dbReference>
<sequence>MDSLGNTAPPSDEVHHQNVHINDLPDEVLLNVFAHMQPVELKDLRLVCSKWNHVVSDKSAWIKAFHNRFGTGNVFASVTGSTMWLTEYLGRVAVARKWAKARAYSHSYALVNNEFGMRVPPRVFVDFAHDRILTFARFSGAISMCTLSTGRNQVFFPENSVLSMGMAVDSNWSHLCVGKPNGEVLLKNLITSSATGSGKQSVTTLQGPTDDPIVALKLNETFEKVREKVEIVAGTRGGLLLLWSATSLLRTIFVSQTCGVLEVESDFTKSVVVVTEEEIIAYELSSGEETHRVAHGIALMPHVNFCIDLADMNVVAYDETTVKVFHLAEKVFVRETEAPEEVSIIGGKLQQSDGKVRNSDVAGGDGRLFALIYSDGSVGTFNIRDTSSEIKLLTRIMPRYDAPFGIFDWTAVALNSSTIAIGLLPNFVHFYDSHSGEYLREGVKVSRKLFREGEPPIRHISFSSNQAAGVVVSGSVAQYFRFGDAPLSSKRKPNTPQAAEGSSRHAMHRHIKAQLDDYETLEDSRRRAELMADRYNGTELESEAEELRMAMALSASSVPDTSEDDDLERALALSREESERVTPREGTSRSHELFKQPATGHPGEPIEESDDDILRQVIEISLTDV</sequence>
<protein>
    <recommendedName>
        <fullName evidence="2">F-box domain-containing protein</fullName>
    </recommendedName>
</protein>
<dbReference type="SMART" id="SM00726">
    <property type="entry name" value="UIM"/>
    <property type="match status" value="2"/>
</dbReference>
<dbReference type="PROSITE" id="PS50330">
    <property type="entry name" value="UIM"/>
    <property type="match status" value="1"/>
</dbReference>
<dbReference type="SUPFAM" id="SSF81383">
    <property type="entry name" value="F-box domain"/>
    <property type="match status" value="1"/>
</dbReference>
<gene>
    <name evidence="3" type="ORF">CXQ87_001583</name>
</gene>
<keyword evidence="4" id="KW-1185">Reference proteome</keyword>
<dbReference type="AlphaFoldDB" id="A0A2V1A5Z6"/>
<evidence type="ECO:0000313" key="3">
    <source>
        <dbReference type="EMBL" id="PVH13478.1"/>
    </source>
</evidence>
<dbReference type="Gene3D" id="2.130.10.10">
    <property type="entry name" value="YVTN repeat-like/Quinoprotein amine dehydrogenase"/>
    <property type="match status" value="1"/>
</dbReference>
<feature type="compositionally biased region" description="Basic and acidic residues" evidence="1">
    <location>
        <begin position="574"/>
        <end position="594"/>
    </location>
</feature>
<evidence type="ECO:0000313" key="4">
    <source>
        <dbReference type="Proteomes" id="UP000244406"/>
    </source>
</evidence>
<feature type="domain" description="F-box" evidence="2">
    <location>
        <begin position="18"/>
        <end position="64"/>
    </location>
</feature>
<dbReference type="InterPro" id="IPR036322">
    <property type="entry name" value="WD40_repeat_dom_sf"/>
</dbReference>
<comment type="caution">
    <text evidence="3">The sequence shown here is derived from an EMBL/GenBank/DDBJ whole genome shotgun (WGS) entry which is preliminary data.</text>
</comment>
<organism evidence="3 4">
    <name type="scientific">Candidozyma duobushaemuli</name>
    <dbReference type="NCBI Taxonomy" id="1231522"/>
    <lineage>
        <taxon>Eukaryota</taxon>
        <taxon>Fungi</taxon>
        <taxon>Dikarya</taxon>
        <taxon>Ascomycota</taxon>
        <taxon>Saccharomycotina</taxon>
        <taxon>Pichiomycetes</taxon>
        <taxon>Metschnikowiaceae</taxon>
        <taxon>Candidozyma</taxon>
    </lineage>
</organism>
<dbReference type="SUPFAM" id="SSF50978">
    <property type="entry name" value="WD40 repeat-like"/>
    <property type="match status" value="1"/>
</dbReference>
<dbReference type="Pfam" id="PF12937">
    <property type="entry name" value="F-box-like"/>
    <property type="match status" value="1"/>
</dbReference>
<name>A0A2V1A5Z6_9ASCO</name>
<dbReference type="VEuPathDB" id="FungiDB:CXQ87_001583"/>
<dbReference type="PROSITE" id="PS50181">
    <property type="entry name" value="FBOX"/>
    <property type="match status" value="1"/>
</dbReference>